<dbReference type="InterPro" id="IPR009721">
    <property type="entry name" value="O-acyltransferase_WSD1_C"/>
</dbReference>
<dbReference type="PANTHER" id="PTHR31650:SF1">
    <property type="entry name" value="WAX ESTER SYNTHASE_DIACYLGLYCEROL ACYLTRANSFERASE 4-RELATED"/>
    <property type="match status" value="1"/>
</dbReference>
<evidence type="ECO:0000313" key="14">
    <source>
        <dbReference type="EMBL" id="NYF99144.1"/>
    </source>
</evidence>
<keyword evidence="15" id="KW-1185">Reference proteome</keyword>
<feature type="domain" description="O-acyltransferase WSD1-like N-terminal" evidence="12">
    <location>
        <begin position="5"/>
        <end position="276"/>
    </location>
</feature>
<keyword evidence="7 11" id="KW-0319">Glycerol metabolism</keyword>
<proteinExistence type="inferred from homology"/>
<name>A0A852VY50_9MICO</name>
<dbReference type="GO" id="GO:0051701">
    <property type="term" value="P:biological process involved in interaction with host"/>
    <property type="evidence" value="ECO:0007669"/>
    <property type="project" value="TreeGrafter"/>
</dbReference>
<keyword evidence="6 11" id="KW-0808">Transferase</keyword>
<keyword evidence="8 11" id="KW-0443">Lipid metabolism</keyword>
<comment type="pathway">
    <text evidence="1 11">Glycerolipid metabolism; triacylglycerol biosynthesis.</text>
</comment>
<evidence type="ECO:0000256" key="10">
    <source>
        <dbReference type="ARBA" id="ARBA00048109"/>
    </source>
</evidence>
<dbReference type="RefSeq" id="WP_185991883.1">
    <property type="nucleotide sequence ID" value="NZ_JACCAE010000001.1"/>
</dbReference>
<sequence length="476" mass="51308">MVNRLGALDAAFLYVEESTLPMHVGSVMIFQPPAEGFDYDRFVAVVGDRIAGHARYRQRIRPVPARLDNPVWVDDVHFDLTYHVRRSALPAPGSGIELEDFVARIMARPLDRDRPLWEAYFVEGMADGTFAIITKVHQAMVDGIHAVDLAHLIIDPEAVPVDQRAGEPNPEPSHLRLVADAVLGSVINPARVIQGVRAGLGDVGETGRRAVETTGRVVSTLARVGAKPAPSSPLNAPVGAARRYVMVETDLDDYRQVRSRLTRGRYVDDVTINDVILATVTGALRCWMQTRGLPVTGASKVRAMVPVSIVNGTGDQLTDAAMTACFIDLPIGENTPSMRLHQISFAMRQQIESASAEGVDAGSLASIGGFAPPTLHSLGARLGSAMSRRLSNLVITNVPGPQQALYVEGSRLCETYPVMPLGREQGLAIGLTSYDGKVYFGLNGDRETLADLGLLAQCIEDALAELRTTPGSGRSY</sequence>
<dbReference type="Pfam" id="PF06974">
    <property type="entry name" value="WS_DGAT_C"/>
    <property type="match status" value="1"/>
</dbReference>
<dbReference type="GO" id="GO:0004144">
    <property type="term" value="F:diacylglycerol O-acyltransferase activity"/>
    <property type="evidence" value="ECO:0007669"/>
    <property type="project" value="UniProtKB-EC"/>
</dbReference>
<protein>
    <recommendedName>
        <fullName evidence="4 11">Diacylglycerol O-acyltransferase</fullName>
        <ecNumber evidence="4 11">2.3.1.20</ecNumber>
    </recommendedName>
</protein>
<dbReference type="EMBL" id="JACCAE010000001">
    <property type="protein sequence ID" value="NYF99144.1"/>
    <property type="molecule type" value="Genomic_DNA"/>
</dbReference>
<keyword evidence="9 11" id="KW-0012">Acyltransferase</keyword>
<dbReference type="InterPro" id="IPR004255">
    <property type="entry name" value="O-acyltransferase_WSD1_N"/>
</dbReference>
<evidence type="ECO:0000256" key="9">
    <source>
        <dbReference type="ARBA" id="ARBA00023315"/>
    </source>
</evidence>
<reference evidence="14 15" key="1">
    <citation type="submission" date="2020-07" db="EMBL/GenBank/DDBJ databases">
        <title>Sequencing the genomes of 1000 actinobacteria strains.</title>
        <authorList>
            <person name="Klenk H.-P."/>
        </authorList>
    </citation>
    <scope>NUCLEOTIDE SEQUENCE [LARGE SCALE GENOMIC DNA]</scope>
    <source>
        <strain evidence="14 15">DSM 26154</strain>
    </source>
</reference>
<evidence type="ECO:0000259" key="13">
    <source>
        <dbReference type="Pfam" id="PF06974"/>
    </source>
</evidence>
<dbReference type="InterPro" id="IPR014292">
    <property type="entry name" value="Acyl_transf_WS/DGAT"/>
</dbReference>
<dbReference type="SUPFAM" id="SSF52777">
    <property type="entry name" value="CoA-dependent acyltransferases"/>
    <property type="match status" value="1"/>
</dbReference>
<comment type="catalytic activity">
    <reaction evidence="10 11">
        <text>an acyl-CoA + a 1,2-diacyl-sn-glycerol = a triacyl-sn-glycerol + CoA</text>
        <dbReference type="Rhea" id="RHEA:10868"/>
        <dbReference type="ChEBI" id="CHEBI:17815"/>
        <dbReference type="ChEBI" id="CHEBI:57287"/>
        <dbReference type="ChEBI" id="CHEBI:58342"/>
        <dbReference type="ChEBI" id="CHEBI:64615"/>
        <dbReference type="EC" id="2.3.1.20"/>
    </reaction>
</comment>
<organism evidence="14 15">
    <name type="scientific">Janibacter cremeus</name>
    <dbReference type="NCBI Taxonomy" id="1285192"/>
    <lineage>
        <taxon>Bacteria</taxon>
        <taxon>Bacillati</taxon>
        <taxon>Actinomycetota</taxon>
        <taxon>Actinomycetes</taxon>
        <taxon>Micrococcales</taxon>
        <taxon>Intrasporangiaceae</taxon>
        <taxon>Janibacter</taxon>
    </lineage>
</organism>
<gene>
    <name evidence="14" type="ORF">BJY20_002536</name>
</gene>
<evidence type="ECO:0000256" key="11">
    <source>
        <dbReference type="RuleBase" id="RU361241"/>
    </source>
</evidence>
<dbReference type="GO" id="GO:0001666">
    <property type="term" value="P:response to hypoxia"/>
    <property type="evidence" value="ECO:0007669"/>
    <property type="project" value="TreeGrafter"/>
</dbReference>
<dbReference type="NCBIfam" id="TIGR02946">
    <property type="entry name" value="acyl_WS_DGAT"/>
    <property type="match status" value="1"/>
</dbReference>
<accession>A0A852VY50</accession>
<evidence type="ECO:0000313" key="15">
    <source>
        <dbReference type="Proteomes" id="UP000554054"/>
    </source>
</evidence>
<dbReference type="Proteomes" id="UP000554054">
    <property type="component" value="Unassembled WGS sequence"/>
</dbReference>
<dbReference type="InterPro" id="IPR045034">
    <property type="entry name" value="O-acyltransferase_WSD1-like"/>
</dbReference>
<evidence type="ECO:0000259" key="12">
    <source>
        <dbReference type="Pfam" id="PF03007"/>
    </source>
</evidence>
<dbReference type="GO" id="GO:0006071">
    <property type="term" value="P:glycerol metabolic process"/>
    <property type="evidence" value="ECO:0007669"/>
    <property type="project" value="UniProtKB-KW"/>
</dbReference>
<dbReference type="UniPathway" id="UPA00282"/>
<evidence type="ECO:0000256" key="5">
    <source>
        <dbReference type="ARBA" id="ARBA00022516"/>
    </source>
</evidence>
<evidence type="ECO:0000256" key="2">
    <source>
        <dbReference type="ARBA" id="ARBA00005189"/>
    </source>
</evidence>
<evidence type="ECO:0000256" key="1">
    <source>
        <dbReference type="ARBA" id="ARBA00004771"/>
    </source>
</evidence>
<evidence type="ECO:0000256" key="6">
    <source>
        <dbReference type="ARBA" id="ARBA00022679"/>
    </source>
</evidence>
<comment type="pathway">
    <text evidence="2">Lipid metabolism.</text>
</comment>
<dbReference type="GO" id="GO:0019432">
    <property type="term" value="P:triglyceride biosynthetic process"/>
    <property type="evidence" value="ECO:0007669"/>
    <property type="project" value="UniProtKB-UniPathway"/>
</dbReference>
<evidence type="ECO:0000256" key="7">
    <source>
        <dbReference type="ARBA" id="ARBA00022798"/>
    </source>
</evidence>
<keyword evidence="5 11" id="KW-0444">Lipid biosynthesis</keyword>
<dbReference type="Pfam" id="PF03007">
    <property type="entry name" value="WS_DGAT_cat"/>
    <property type="match status" value="1"/>
</dbReference>
<comment type="similarity">
    <text evidence="3 11">Belongs to the long-chain O-acyltransferase family.</text>
</comment>
<dbReference type="GO" id="GO:0005886">
    <property type="term" value="C:plasma membrane"/>
    <property type="evidence" value="ECO:0007669"/>
    <property type="project" value="TreeGrafter"/>
</dbReference>
<evidence type="ECO:0000256" key="8">
    <source>
        <dbReference type="ARBA" id="ARBA00023098"/>
    </source>
</evidence>
<dbReference type="PANTHER" id="PTHR31650">
    <property type="entry name" value="O-ACYLTRANSFERASE (WSD1-LIKE) FAMILY PROTEIN"/>
    <property type="match status" value="1"/>
</dbReference>
<evidence type="ECO:0000256" key="4">
    <source>
        <dbReference type="ARBA" id="ARBA00013244"/>
    </source>
</evidence>
<comment type="caution">
    <text evidence="14">The sequence shown here is derived from an EMBL/GenBank/DDBJ whole genome shotgun (WGS) entry which is preliminary data.</text>
</comment>
<feature type="domain" description="O-acyltransferase WSD1 C-terminal" evidence="13">
    <location>
        <begin position="323"/>
        <end position="466"/>
    </location>
</feature>
<dbReference type="EC" id="2.3.1.20" evidence="4 11"/>
<dbReference type="AlphaFoldDB" id="A0A852VY50"/>
<evidence type="ECO:0000256" key="3">
    <source>
        <dbReference type="ARBA" id="ARBA00009587"/>
    </source>
</evidence>
<dbReference type="GO" id="GO:0071731">
    <property type="term" value="P:response to nitric oxide"/>
    <property type="evidence" value="ECO:0007669"/>
    <property type="project" value="TreeGrafter"/>
</dbReference>